<evidence type="ECO:0000256" key="2">
    <source>
        <dbReference type="ARBA" id="ARBA00023002"/>
    </source>
</evidence>
<dbReference type="FunFam" id="3.40.50.720:FF:000084">
    <property type="entry name" value="Short-chain dehydrogenase reductase"/>
    <property type="match status" value="1"/>
</dbReference>
<dbReference type="CDD" id="cd05233">
    <property type="entry name" value="SDR_c"/>
    <property type="match status" value="1"/>
</dbReference>
<dbReference type="PRINTS" id="PR00081">
    <property type="entry name" value="GDHRDH"/>
</dbReference>
<dbReference type="GO" id="GO:0016491">
    <property type="term" value="F:oxidoreductase activity"/>
    <property type="evidence" value="ECO:0007669"/>
    <property type="project" value="UniProtKB-KW"/>
</dbReference>
<evidence type="ECO:0000313" key="4">
    <source>
        <dbReference type="Proteomes" id="UP000305778"/>
    </source>
</evidence>
<dbReference type="PROSITE" id="PS00061">
    <property type="entry name" value="ADH_SHORT"/>
    <property type="match status" value="1"/>
</dbReference>
<dbReference type="EMBL" id="SUMC01000011">
    <property type="protein sequence ID" value="TKA10936.1"/>
    <property type="molecule type" value="Genomic_DNA"/>
</dbReference>
<dbReference type="AlphaFoldDB" id="A0A4U0SML5"/>
<sequence>MGRRGDLLPGLGRGPLHHRRRLGRGRRLLHGRLAARKAVPVTTPAPPIAVVTGAASGIGRATALRLAHDGFQLVLIDVDEQGLADASARLAETGAKGTTFRADLRDAHALGDVARQIALTVGTPAVLANVAGVGVAASVVDTSDEDWDRIIGVNLTGAFLMTRALLPLMLDRGAGVIVNVASTAAVVGIQRRAAYCASKAGLVGLTRAVAVDHAAQGIRCVAVCPGTVETEWIEKIIEGAPDPDATRRQMAARQLDGRMGTPQEIADVIAFVASPSGRFINGSALVVDGGMTAA</sequence>
<dbReference type="InterPro" id="IPR020904">
    <property type="entry name" value="Sc_DH/Rdtase_CS"/>
</dbReference>
<dbReference type="InterPro" id="IPR051122">
    <property type="entry name" value="SDR_DHRS6-like"/>
</dbReference>
<organism evidence="3 4">
    <name type="scientific">Actinacidiphila oryziradicis</name>
    <dbReference type="NCBI Taxonomy" id="2571141"/>
    <lineage>
        <taxon>Bacteria</taxon>
        <taxon>Bacillati</taxon>
        <taxon>Actinomycetota</taxon>
        <taxon>Actinomycetes</taxon>
        <taxon>Kitasatosporales</taxon>
        <taxon>Streptomycetaceae</taxon>
        <taxon>Actinacidiphila</taxon>
    </lineage>
</organism>
<dbReference type="InterPro" id="IPR036291">
    <property type="entry name" value="NAD(P)-bd_dom_sf"/>
</dbReference>
<keyword evidence="4" id="KW-1185">Reference proteome</keyword>
<dbReference type="OrthoDB" id="7064009at2"/>
<dbReference type="InterPro" id="IPR002347">
    <property type="entry name" value="SDR_fam"/>
</dbReference>
<dbReference type="Pfam" id="PF13561">
    <property type="entry name" value="adh_short_C2"/>
    <property type="match status" value="1"/>
</dbReference>
<accession>A0A4U0SML5</accession>
<name>A0A4U0SML5_9ACTN</name>
<dbReference type="PANTHER" id="PTHR43477">
    <property type="entry name" value="DIHYDROANTICAPSIN 7-DEHYDROGENASE"/>
    <property type="match status" value="1"/>
</dbReference>
<reference evidence="3 4" key="1">
    <citation type="submission" date="2019-04" db="EMBL/GenBank/DDBJ databases">
        <title>Streptomyces oryziradicis sp. nov., a novel actinomycete isolated from rhizosphere soil of rice (Oryza sativa L.).</title>
        <authorList>
            <person name="Li C."/>
        </authorList>
    </citation>
    <scope>NUCLEOTIDE SEQUENCE [LARGE SCALE GENOMIC DNA]</scope>
    <source>
        <strain evidence="3 4">NEAU-C40</strain>
    </source>
</reference>
<dbReference type="Proteomes" id="UP000305778">
    <property type="component" value="Unassembled WGS sequence"/>
</dbReference>
<dbReference type="Gene3D" id="3.40.50.720">
    <property type="entry name" value="NAD(P)-binding Rossmann-like Domain"/>
    <property type="match status" value="1"/>
</dbReference>
<dbReference type="PRINTS" id="PR00080">
    <property type="entry name" value="SDRFAMILY"/>
</dbReference>
<protein>
    <submittedName>
        <fullName evidence="3">SDR family oxidoreductase</fullName>
    </submittedName>
</protein>
<evidence type="ECO:0000256" key="1">
    <source>
        <dbReference type="ARBA" id="ARBA00006484"/>
    </source>
</evidence>
<evidence type="ECO:0000313" key="3">
    <source>
        <dbReference type="EMBL" id="TKA10936.1"/>
    </source>
</evidence>
<proteinExistence type="inferred from homology"/>
<dbReference type="PANTHER" id="PTHR43477:SF1">
    <property type="entry name" value="DIHYDROANTICAPSIN 7-DEHYDROGENASE"/>
    <property type="match status" value="1"/>
</dbReference>
<comment type="caution">
    <text evidence="3">The sequence shown here is derived from an EMBL/GenBank/DDBJ whole genome shotgun (WGS) entry which is preliminary data.</text>
</comment>
<gene>
    <name evidence="3" type="ORF">FCI23_15075</name>
</gene>
<keyword evidence="2" id="KW-0560">Oxidoreductase</keyword>
<dbReference type="SUPFAM" id="SSF51735">
    <property type="entry name" value="NAD(P)-binding Rossmann-fold domains"/>
    <property type="match status" value="1"/>
</dbReference>
<comment type="similarity">
    <text evidence="1">Belongs to the short-chain dehydrogenases/reductases (SDR) family.</text>
</comment>